<dbReference type="Gene3D" id="3.30.560.10">
    <property type="entry name" value="Glucose Oxidase, domain 3"/>
    <property type="match status" value="1"/>
</dbReference>
<accession>A0A212R4I3</accession>
<dbReference type="SUPFAM" id="SSF54373">
    <property type="entry name" value="FAD-linked reductases, C-terminal domain"/>
    <property type="match status" value="1"/>
</dbReference>
<evidence type="ECO:0000256" key="5">
    <source>
        <dbReference type="RuleBase" id="RU003968"/>
    </source>
</evidence>
<feature type="domain" description="Glucose-methanol-choline oxidoreductase N-terminal" evidence="7">
    <location>
        <begin position="258"/>
        <end position="272"/>
    </location>
</feature>
<dbReference type="Pfam" id="PF00732">
    <property type="entry name" value="GMC_oxred_N"/>
    <property type="match status" value="1"/>
</dbReference>
<dbReference type="InterPro" id="IPR007867">
    <property type="entry name" value="GMC_OxRtase_C"/>
</dbReference>
<organism evidence="8 9">
    <name type="scientific">Rhodoblastus acidophilus</name>
    <name type="common">Rhodopseudomonas acidophila</name>
    <dbReference type="NCBI Taxonomy" id="1074"/>
    <lineage>
        <taxon>Bacteria</taxon>
        <taxon>Pseudomonadati</taxon>
        <taxon>Pseudomonadota</taxon>
        <taxon>Alphaproteobacteria</taxon>
        <taxon>Hyphomicrobiales</taxon>
        <taxon>Rhodoblastaceae</taxon>
        <taxon>Rhodoblastus</taxon>
    </lineage>
</organism>
<dbReference type="AlphaFoldDB" id="A0A212R4I3"/>
<evidence type="ECO:0000259" key="7">
    <source>
        <dbReference type="PROSITE" id="PS00624"/>
    </source>
</evidence>
<evidence type="ECO:0000256" key="3">
    <source>
        <dbReference type="ARBA" id="ARBA00022630"/>
    </source>
</evidence>
<dbReference type="InterPro" id="IPR036188">
    <property type="entry name" value="FAD/NAD-bd_sf"/>
</dbReference>
<dbReference type="Proteomes" id="UP000198418">
    <property type="component" value="Unassembled WGS sequence"/>
</dbReference>
<keyword evidence="4 5" id="KW-0274">FAD</keyword>
<dbReference type="PANTHER" id="PTHR11552">
    <property type="entry name" value="GLUCOSE-METHANOL-CHOLINE GMC OXIDOREDUCTASE"/>
    <property type="match status" value="1"/>
</dbReference>
<dbReference type="InterPro" id="IPR012132">
    <property type="entry name" value="GMC_OxRdtase"/>
</dbReference>
<evidence type="ECO:0000259" key="6">
    <source>
        <dbReference type="PROSITE" id="PS00623"/>
    </source>
</evidence>
<dbReference type="EMBL" id="FYDG01000002">
    <property type="protein sequence ID" value="SNB66961.1"/>
    <property type="molecule type" value="Genomic_DNA"/>
</dbReference>
<evidence type="ECO:0000313" key="9">
    <source>
        <dbReference type="Proteomes" id="UP000198418"/>
    </source>
</evidence>
<comment type="cofactor">
    <cofactor evidence="1">
        <name>FAD</name>
        <dbReference type="ChEBI" id="CHEBI:57692"/>
    </cofactor>
</comment>
<sequence length="550" mass="59141">MNFDYCIVGGGSAGAALAARLSEDPDVSVCLLEAGGRGDSLLVRLPAATVAMISGRPKLNNWALWTTRQAGLNRRKGFQPRGKALGGSSAINAMLYIRGHRADYDGWARNGCPGWGWDDVLPYFLKAEKNIRPDALHGGAGPLHVSDQRAPRPISKAFVAAAAACGHRVRDDFNRGETEGVGLYQVTQFHDAQRRGERCSAAAAYLHPLKNRPNLAVLTETRATKILFEGKRAVGVACVQGGVERQVMASREVILSAGAFGSPHLLQLSGVGRSEDIRPHGLAMVHESPGVGQNLQDHLDFILSWTTADANNFGISLAAARNLVGHIKSWRRERGGMLATPFSEGAGFLKTRPDLDRPDAQLHFVIGIVDNHARRLHLGHGFCLHVCALHPFSRGRVFPKNANPLAAPGIDPAFLSDRRDLETLIRGAKMARDIVMTPPLQLFCGEELFGVRGGMTDDEWETHIRARADTIYHPVGTCRMGADAEAVVDPELRVRGVEALRVVDASIMPTLIGGNTNAPTIMIAEKAADMIRQSASGTSSGAAHYALADG</sequence>
<keyword evidence="9" id="KW-1185">Reference proteome</keyword>
<dbReference type="PROSITE" id="PS00623">
    <property type="entry name" value="GMC_OXRED_1"/>
    <property type="match status" value="1"/>
</dbReference>
<dbReference type="OrthoDB" id="9785276at2"/>
<reference evidence="9" key="1">
    <citation type="submission" date="2017-06" db="EMBL/GenBank/DDBJ databases">
        <authorList>
            <person name="Varghese N."/>
            <person name="Submissions S."/>
        </authorList>
    </citation>
    <scope>NUCLEOTIDE SEQUENCE [LARGE SCALE GENOMIC DNA]</scope>
    <source>
        <strain evidence="9">DSM 137</strain>
    </source>
</reference>
<evidence type="ECO:0000256" key="1">
    <source>
        <dbReference type="ARBA" id="ARBA00001974"/>
    </source>
</evidence>
<dbReference type="GO" id="GO:0016614">
    <property type="term" value="F:oxidoreductase activity, acting on CH-OH group of donors"/>
    <property type="evidence" value="ECO:0007669"/>
    <property type="project" value="InterPro"/>
</dbReference>
<name>A0A212R4I3_RHOAC</name>
<dbReference type="SUPFAM" id="SSF51905">
    <property type="entry name" value="FAD/NAD(P)-binding domain"/>
    <property type="match status" value="1"/>
</dbReference>
<evidence type="ECO:0000256" key="2">
    <source>
        <dbReference type="ARBA" id="ARBA00010790"/>
    </source>
</evidence>
<feature type="domain" description="Glucose-methanol-choline oxidoreductase N-terminal" evidence="6">
    <location>
        <begin position="82"/>
        <end position="105"/>
    </location>
</feature>
<comment type="similarity">
    <text evidence="2 5">Belongs to the GMC oxidoreductase family.</text>
</comment>
<keyword evidence="3 5" id="KW-0285">Flavoprotein</keyword>
<dbReference type="RefSeq" id="WP_088520141.1">
    <property type="nucleotide sequence ID" value="NZ_FYDG01000002.1"/>
</dbReference>
<dbReference type="GO" id="GO:0050660">
    <property type="term" value="F:flavin adenine dinucleotide binding"/>
    <property type="evidence" value="ECO:0007669"/>
    <property type="project" value="InterPro"/>
</dbReference>
<dbReference type="PANTHER" id="PTHR11552:SF147">
    <property type="entry name" value="CHOLINE DEHYDROGENASE, MITOCHONDRIAL"/>
    <property type="match status" value="1"/>
</dbReference>
<protein>
    <submittedName>
        <fullName evidence="8">Choline dehydrogenase</fullName>
    </submittedName>
</protein>
<dbReference type="Pfam" id="PF05199">
    <property type="entry name" value="GMC_oxred_C"/>
    <property type="match status" value="1"/>
</dbReference>
<proteinExistence type="inferred from homology"/>
<dbReference type="PROSITE" id="PS00624">
    <property type="entry name" value="GMC_OXRED_2"/>
    <property type="match status" value="1"/>
</dbReference>
<gene>
    <name evidence="8" type="ORF">SAMN06265338_102569</name>
</gene>
<dbReference type="PIRSF" id="PIRSF000137">
    <property type="entry name" value="Alcohol_oxidase"/>
    <property type="match status" value="1"/>
</dbReference>
<evidence type="ECO:0000313" key="8">
    <source>
        <dbReference type="EMBL" id="SNB66961.1"/>
    </source>
</evidence>
<dbReference type="InterPro" id="IPR000172">
    <property type="entry name" value="GMC_OxRdtase_N"/>
</dbReference>
<dbReference type="Gene3D" id="3.50.50.60">
    <property type="entry name" value="FAD/NAD(P)-binding domain"/>
    <property type="match status" value="1"/>
</dbReference>
<evidence type="ECO:0000256" key="4">
    <source>
        <dbReference type="ARBA" id="ARBA00022827"/>
    </source>
</evidence>